<dbReference type="EMBL" id="JARAFO010000332">
    <property type="protein sequence ID" value="MDE1455200.1"/>
    <property type="molecule type" value="Genomic_DNA"/>
</dbReference>
<comment type="caution">
    <text evidence="1">The sequence shown here is derived from an EMBL/GenBank/DDBJ whole genome shotgun (WGS) entry which is preliminary data.</text>
</comment>
<dbReference type="Proteomes" id="UP001216709">
    <property type="component" value="Unassembled WGS sequence"/>
</dbReference>
<evidence type="ECO:0000313" key="1">
    <source>
        <dbReference type="EMBL" id="MDE1455200.1"/>
    </source>
</evidence>
<dbReference type="GO" id="GO:0016301">
    <property type="term" value="F:kinase activity"/>
    <property type="evidence" value="ECO:0007669"/>
    <property type="project" value="UniProtKB-KW"/>
</dbReference>
<reference evidence="1" key="1">
    <citation type="submission" date="2022-12" db="EMBL/GenBank/DDBJ databases">
        <title>Draft Genome Sequences of Bacillus licheniformis and Bacillus paralicheniformis strains isolated from Irish skim milk powders.</title>
        <authorList>
            <person name="Lourenco A."/>
            <person name="Li F."/>
            <person name="Geraldine D."/>
            <person name="Tobin J.T."/>
            <person name="Butler F."/>
            <person name="Jordan K."/>
            <person name="Obrien T."/>
        </authorList>
    </citation>
    <scope>NUCLEOTIDE SEQUENCE</scope>
    <source>
        <strain evidence="1">3370</strain>
    </source>
</reference>
<organism evidence="1 2">
    <name type="scientific">Bacillus paralicheniformis</name>
    <dbReference type="NCBI Taxonomy" id="1648923"/>
    <lineage>
        <taxon>Bacteria</taxon>
        <taxon>Bacillati</taxon>
        <taxon>Bacillota</taxon>
        <taxon>Bacilli</taxon>
        <taxon>Bacillales</taxon>
        <taxon>Bacillaceae</taxon>
        <taxon>Bacillus</taxon>
    </lineage>
</organism>
<proteinExistence type="predicted"/>
<accession>A0AAW6KH35</accession>
<dbReference type="AlphaFoldDB" id="A0AAW6KH35"/>
<keyword evidence="1" id="KW-0808">Transferase</keyword>
<gene>
    <name evidence="1" type="ORF">PVN32_24115</name>
</gene>
<keyword evidence="1" id="KW-0418">Kinase</keyword>
<sequence>MFHVEKTEGSKEKKYELLLKQIDALTEGEPDMIANTANASAL</sequence>
<feature type="non-terminal residue" evidence="1">
    <location>
        <position position="42"/>
    </location>
</feature>
<name>A0AAW6KH35_9BACI</name>
<protein>
    <submittedName>
        <fullName evidence="1">Histidine kinase</fullName>
    </submittedName>
</protein>
<evidence type="ECO:0000313" key="2">
    <source>
        <dbReference type="Proteomes" id="UP001216709"/>
    </source>
</evidence>